<dbReference type="InterPro" id="IPR015890">
    <property type="entry name" value="Chorismate_C"/>
</dbReference>
<comment type="caution">
    <text evidence="2">The sequence shown here is derived from an EMBL/GenBank/DDBJ whole genome shotgun (WGS) entry which is preliminary data.</text>
</comment>
<dbReference type="PRINTS" id="PR00095">
    <property type="entry name" value="ANTSNTHASEI"/>
</dbReference>
<dbReference type="InterPro" id="IPR005802">
    <property type="entry name" value="ADC_synth_comp_1"/>
</dbReference>
<gene>
    <name evidence="2" type="primary">pabB</name>
    <name evidence="2" type="ORF">ACFQE5_22740</name>
</gene>
<evidence type="ECO:0000313" key="3">
    <source>
        <dbReference type="Proteomes" id="UP001596302"/>
    </source>
</evidence>
<proteinExistence type="predicted"/>
<dbReference type="PANTHER" id="PTHR11236">
    <property type="entry name" value="AMINOBENZOATE/ANTHRANILATE SYNTHASE"/>
    <property type="match status" value="1"/>
</dbReference>
<dbReference type="RefSeq" id="WP_379587931.1">
    <property type="nucleotide sequence ID" value="NZ_JBHSQW010000044.1"/>
</dbReference>
<dbReference type="PANTHER" id="PTHR11236:SF50">
    <property type="entry name" value="AMINODEOXYCHORISMATE SYNTHASE COMPONENT 1"/>
    <property type="match status" value="1"/>
</dbReference>
<evidence type="ECO:0000313" key="2">
    <source>
        <dbReference type="EMBL" id="MFC5997033.1"/>
    </source>
</evidence>
<dbReference type="EMBL" id="JBHSQW010000044">
    <property type="protein sequence ID" value="MFC5997033.1"/>
    <property type="molecule type" value="Genomic_DNA"/>
</dbReference>
<organism evidence="2 3">
    <name type="scientific">Pseudonocardia hispaniensis</name>
    <dbReference type="NCBI Taxonomy" id="904933"/>
    <lineage>
        <taxon>Bacteria</taxon>
        <taxon>Bacillati</taxon>
        <taxon>Actinomycetota</taxon>
        <taxon>Actinomycetes</taxon>
        <taxon>Pseudonocardiales</taxon>
        <taxon>Pseudonocardiaceae</taxon>
        <taxon>Pseudonocardia</taxon>
    </lineage>
</organism>
<dbReference type="SUPFAM" id="SSF56322">
    <property type="entry name" value="ADC synthase"/>
    <property type="match status" value="1"/>
</dbReference>
<reference evidence="3" key="1">
    <citation type="journal article" date="2019" name="Int. J. Syst. Evol. Microbiol.">
        <title>The Global Catalogue of Microorganisms (GCM) 10K type strain sequencing project: providing services to taxonomists for standard genome sequencing and annotation.</title>
        <authorList>
            <consortium name="The Broad Institute Genomics Platform"/>
            <consortium name="The Broad Institute Genome Sequencing Center for Infectious Disease"/>
            <person name="Wu L."/>
            <person name="Ma J."/>
        </authorList>
    </citation>
    <scope>NUCLEOTIDE SEQUENCE [LARGE SCALE GENOMIC DNA]</scope>
    <source>
        <strain evidence="3">CCM 8391</strain>
    </source>
</reference>
<feature type="domain" description="Chorismate-utilising enzyme C-terminal" evidence="1">
    <location>
        <begin position="122"/>
        <end position="379"/>
    </location>
</feature>
<keyword evidence="2" id="KW-0808">Transferase</keyword>
<dbReference type="InterPro" id="IPR019999">
    <property type="entry name" value="Anth_synth_I-like"/>
</dbReference>
<dbReference type="Proteomes" id="UP001596302">
    <property type="component" value="Unassembled WGS sequence"/>
</dbReference>
<keyword evidence="2" id="KW-0032">Aminotransferase</keyword>
<dbReference type="EC" id="2.6.1.85" evidence="2"/>
<dbReference type="InterPro" id="IPR005801">
    <property type="entry name" value="ADC_synthase"/>
</dbReference>
<dbReference type="NCBIfam" id="TIGR00553">
    <property type="entry name" value="pabB"/>
    <property type="match status" value="1"/>
</dbReference>
<accession>A0ABW1J817</accession>
<dbReference type="Gene3D" id="3.60.120.10">
    <property type="entry name" value="Anthranilate synthase"/>
    <property type="match status" value="1"/>
</dbReference>
<name>A0ABW1J817_9PSEU</name>
<evidence type="ECO:0000259" key="1">
    <source>
        <dbReference type="Pfam" id="PF00425"/>
    </source>
</evidence>
<keyword evidence="3" id="KW-1185">Reference proteome</keyword>
<dbReference type="GO" id="GO:0046820">
    <property type="term" value="F:4-amino-4-deoxychorismate synthase activity"/>
    <property type="evidence" value="ECO:0007669"/>
    <property type="project" value="UniProtKB-EC"/>
</dbReference>
<sequence length="397" mass="42813">MTGGRLQIVRTAPWARFDDLRAGTALRCAGPSRVLVAERPTEVLDVLAEVDRATRAGSWAYGYLAYEAASALDPTLPARAGPEGLPLAWFGLCAEPEPVTPIEPRAAGRYRAQPWRPGWTPQEHARAVDAVRAQIAAGETYQCNLTVRLHSRIDGDLTGLYADLALAQGGAHNVYLDLGRWVIASASPELFFEIAGNRLLMRPMKGTSRRGRSPAQDRALGEALRMSPKERAENVMIVDLMRNDAARIAETGSVSVRALCRLERYPTVLQLTSDVTARLRPETGLVDVLRALFPCGSITGAPKRRTMQLISELEPEPRGVYCGAIGLVGPPDAAVRARFNVAIRTVVADRASGAAVYGTGGGITWSSEPAAEHAELLAKAAILDHRTEQAELISRIG</sequence>
<protein>
    <submittedName>
        <fullName evidence="2">Aminodeoxychorismate synthase component I</fullName>
        <ecNumber evidence="2">2.6.1.85</ecNumber>
    </submittedName>
</protein>
<dbReference type="Pfam" id="PF00425">
    <property type="entry name" value="Chorismate_bind"/>
    <property type="match status" value="1"/>
</dbReference>